<dbReference type="EMBL" id="LCRH01000018">
    <property type="protein sequence ID" value="KKW32746.1"/>
    <property type="molecule type" value="Genomic_DNA"/>
</dbReference>
<proteinExistence type="predicted"/>
<evidence type="ECO:0000313" key="2">
    <source>
        <dbReference type="Proteomes" id="UP000034054"/>
    </source>
</evidence>
<comment type="caution">
    <text evidence="1">The sequence shown here is derived from an EMBL/GenBank/DDBJ whole genome shotgun (WGS) entry which is preliminary data.</text>
</comment>
<gene>
    <name evidence="1" type="ORF">UY76_C0018G0009</name>
</gene>
<evidence type="ECO:0000313" key="1">
    <source>
        <dbReference type="EMBL" id="KKW32746.1"/>
    </source>
</evidence>
<reference evidence="1 2" key="1">
    <citation type="journal article" date="2015" name="Nature">
        <title>rRNA introns, odd ribosomes, and small enigmatic genomes across a large radiation of phyla.</title>
        <authorList>
            <person name="Brown C.T."/>
            <person name="Hug L.A."/>
            <person name="Thomas B.C."/>
            <person name="Sharon I."/>
            <person name="Castelle C.J."/>
            <person name="Singh A."/>
            <person name="Wilkins M.J."/>
            <person name="Williams K.H."/>
            <person name="Banfield J.F."/>
        </authorList>
    </citation>
    <scope>NUCLEOTIDE SEQUENCE [LARGE SCALE GENOMIC DNA]</scope>
</reference>
<organism evidence="1 2">
    <name type="scientific">Candidatus Uhrbacteria bacterium GW2011_GWA2_52_8d</name>
    <dbReference type="NCBI Taxonomy" id="1618979"/>
    <lineage>
        <taxon>Bacteria</taxon>
        <taxon>Candidatus Uhriibacteriota</taxon>
    </lineage>
</organism>
<sequence>MFTPVSHKRKLDSAFSFKATRKVDKCNAIQFEGESYRLDTPTSLFRTTVDLESTPFEIRAYHQGGLLQRINRENLN</sequence>
<name>A0A0G1XP82_9BACT</name>
<accession>A0A0G1XP82</accession>
<protein>
    <submittedName>
        <fullName evidence="1">Uncharacterized protein</fullName>
    </submittedName>
</protein>
<dbReference type="AlphaFoldDB" id="A0A0G1XP82"/>
<dbReference type="Proteomes" id="UP000034054">
    <property type="component" value="Unassembled WGS sequence"/>
</dbReference>